<dbReference type="PANTHER" id="PTHR33681">
    <property type="entry name" value="BINDING PROTEIN, PUTATIVE, EXPRESSED-RELATED"/>
    <property type="match status" value="1"/>
</dbReference>
<accession>Q94CJ4</accession>
<feature type="signal peptide" evidence="1">
    <location>
        <begin position="1"/>
        <end position="25"/>
    </location>
</feature>
<evidence type="ECO:0000313" key="3">
    <source>
        <dbReference type="EMBL" id="AAG01372.1"/>
    </source>
</evidence>
<reference evidence="3" key="2">
    <citation type="journal article" date="2005" name="Planta">
        <title>Characterization of a cDNA coding for an extracellular calmodulin-binding protein from suspension-cultured cells of Angelica dahurica.</title>
        <authorList>
            <person name="Mao G.H."/>
            <person name="Hou L.X."/>
            <person name="Ding C.B."/>
            <person name="Cui S.J."/>
            <person name="Sun D.Y."/>
        </authorList>
    </citation>
    <scope>NUCLEOTIDE SEQUENCE</scope>
</reference>
<name>Q94CJ4_9APIA</name>
<dbReference type="EMBL" id="AY005482">
    <property type="protein sequence ID" value="AAG01372.1"/>
    <property type="molecule type" value="mRNA"/>
</dbReference>
<feature type="domain" description="Alginate lyase 2" evidence="2">
    <location>
        <begin position="38"/>
        <end position="212"/>
    </location>
</feature>
<organism evidence="3">
    <name type="scientific">Angelica dahurica</name>
    <dbReference type="NCBI Taxonomy" id="48101"/>
    <lineage>
        <taxon>Eukaryota</taxon>
        <taxon>Viridiplantae</taxon>
        <taxon>Streptophyta</taxon>
        <taxon>Embryophyta</taxon>
        <taxon>Tracheophyta</taxon>
        <taxon>Spermatophyta</taxon>
        <taxon>Magnoliopsida</taxon>
        <taxon>eudicotyledons</taxon>
        <taxon>Gunneridae</taxon>
        <taxon>Pentapetalae</taxon>
        <taxon>asterids</taxon>
        <taxon>campanulids</taxon>
        <taxon>Apiales</taxon>
        <taxon>Apiaceae</taxon>
        <taxon>Apioideae</taxon>
        <taxon>apioid superclade</taxon>
        <taxon>Selineae</taxon>
        <taxon>Angelica</taxon>
    </lineage>
</organism>
<dbReference type="SUPFAM" id="SSF49899">
    <property type="entry name" value="Concanavalin A-like lectins/glucanases"/>
    <property type="match status" value="1"/>
</dbReference>
<dbReference type="AlphaFoldDB" id="Q94CJ4"/>
<evidence type="ECO:0000256" key="1">
    <source>
        <dbReference type="SAM" id="SignalP"/>
    </source>
</evidence>
<protein>
    <submittedName>
        <fullName evidence="3">21 kDa extracellular calmodulin-binding protein</fullName>
    </submittedName>
</protein>
<reference evidence="3" key="1">
    <citation type="submission" date="2000-07" db="EMBL/GenBank/DDBJ databases">
        <authorList>
            <person name="Mao G."/>
            <person name="Sun D."/>
        </authorList>
    </citation>
    <scope>NUCLEOTIDE SEQUENCE</scope>
</reference>
<dbReference type="InterPro" id="IPR014895">
    <property type="entry name" value="Alginate_lyase_2"/>
</dbReference>
<evidence type="ECO:0000259" key="2">
    <source>
        <dbReference type="Pfam" id="PF08787"/>
    </source>
</evidence>
<dbReference type="PANTHER" id="PTHR33681:SF4">
    <property type="entry name" value="OS12G0171100 PROTEIN"/>
    <property type="match status" value="1"/>
</dbReference>
<feature type="chain" id="PRO_5004322135" evidence="1">
    <location>
        <begin position="26"/>
        <end position="216"/>
    </location>
</feature>
<sequence>MKFASAVLVPMYLCLVWLFFHQTMAVDPTVGFTSLPLDQSNLDIQRPYNVPVSKRYSFVNGVHKMWVYKTDKPHSPDSHTNPRTEIRIRGYDFSSGVWQFEADGYVPEVTSGASIMQIFGGSPHATTLMLWTYKGTLSYYRNPVLVNNIYGRWFRLNVIYDVDANKVQVYIDGDLKFGTAGRGGESFFFKCGVYAQDGASDYMESRWKNIKVLKKN</sequence>
<dbReference type="Gene3D" id="2.60.120.200">
    <property type="match status" value="1"/>
</dbReference>
<dbReference type="InterPro" id="IPR013320">
    <property type="entry name" value="ConA-like_dom_sf"/>
</dbReference>
<proteinExistence type="evidence at transcript level"/>
<dbReference type="Pfam" id="PF08787">
    <property type="entry name" value="Alginate_lyase2"/>
    <property type="match status" value="1"/>
</dbReference>
<keyword evidence="1" id="KW-0732">Signal</keyword>